<name>A0ACC0BBT2_CATRO</name>
<comment type="caution">
    <text evidence="1">The sequence shown here is derived from an EMBL/GenBank/DDBJ whole genome shotgun (WGS) entry which is preliminary data.</text>
</comment>
<proteinExistence type="predicted"/>
<gene>
    <name evidence="1" type="ORF">M9H77_10454</name>
</gene>
<accession>A0ACC0BBT2</accession>
<keyword evidence="2" id="KW-1185">Reference proteome</keyword>
<evidence type="ECO:0000313" key="2">
    <source>
        <dbReference type="Proteomes" id="UP001060085"/>
    </source>
</evidence>
<sequence>MAELFLADVAESVVFKAFSLAAEEISRLWGVNQDLQSLARKLEMIQALRIDAESKHHSSRAVAIWVNTLQSLAADADNLLDDFSYEVLRKKIEKPKLRDKVRGFFSSSNSLGFRFKMAYKIQKINFSLDQLYRESDLIGLRPAEIINISSDLGSHRVTDPFVDDLDIVGRTDDVEKIMTMLTSNSSENETELSVISIVGMAGQGKTTVAQSVYNNEKVVSHFEKRIWICAFEDFKVERILNDMVQSLTATMCGLTIREAIVKRLKEELSGKRFLLVLDDVWNEKEDLWECLKKCVREIGGSNGSRIIVTTRSERVVSTMQTTFTYRLGMLSDQDGWALFDKIAFAKGGAIRSPELVDIGKRIVKRCGGMPLAVKAIGGLMYSKKEEHEWLRIEKSKIWGSLDGLDGVLPVIRLSYSQLPSLSLKQCFAYCSIFQKGFVMNRKQLIQLWMAQGLLSPPRGNELEMEDIGNNYFNILTQRSLLQDAETNEYGSIEACKMHDLVHEFAIQASKGYCLIIEEELVNDNVEAVHLNINCNQKKIPKTSRGFLPKLQTLFLVRGILDEGLANFKRLRALVVTNESVTVLPSSIAKLKHLRYLDISGTAVNALPGSITKLYNLQTLRLYDLQELPKRFENLVNLRHFYIKGEENPNETKCLLPRIGQLTSLRTLSFFVVSRDRGCQIKELGSLHNLEDELKIFDLQNVANRVEAKKANLSAMIQIKSLELHWTINTREESNDDDVLGGLEPHSNLKCLRIVNFMGRNLPSWMVSTSQPFLLRNIVQIKLENLQKCEQIPPLGHIRSLKIIEIFNMDSIKLIGSEFYGCTDVAGASANGPQISTVAFPSLKVLIFWGMRSLEKWFDAAGQSPNSSVKAFPHLEKLEIWMCPNLRCLPENLGNLACLEKFHIYGCSNLISMPDIHGLQSLQSLGIDGCDNLRALPNGLEACISLHRLSISFPATIQFRNLQLPTNLRRLTLAFSDDADSRDDIVDFPWPNYTIPESKEGNQKCPFGYLESVRLFGMPKIKSLPKQLQHLPALKSLSLRNFDGLEALPEWLGNIRSLQSLHILGCKNLAHFPSVEAMQRLTNLYELAIVSCPILSESCNEGSERHKIAHIPVIRT</sequence>
<evidence type="ECO:0000313" key="1">
    <source>
        <dbReference type="EMBL" id="KAI5670090.1"/>
    </source>
</evidence>
<reference evidence="2" key="1">
    <citation type="journal article" date="2023" name="Nat. Plants">
        <title>Single-cell RNA sequencing provides a high-resolution roadmap for understanding the multicellular compartmentation of specialized metabolism.</title>
        <authorList>
            <person name="Sun S."/>
            <person name="Shen X."/>
            <person name="Li Y."/>
            <person name="Li Y."/>
            <person name="Wang S."/>
            <person name="Li R."/>
            <person name="Zhang H."/>
            <person name="Shen G."/>
            <person name="Guo B."/>
            <person name="Wei J."/>
            <person name="Xu J."/>
            <person name="St-Pierre B."/>
            <person name="Chen S."/>
            <person name="Sun C."/>
        </authorList>
    </citation>
    <scope>NUCLEOTIDE SEQUENCE [LARGE SCALE GENOMIC DNA]</scope>
</reference>
<dbReference type="EMBL" id="CM044703">
    <property type="protein sequence ID" value="KAI5670090.1"/>
    <property type="molecule type" value="Genomic_DNA"/>
</dbReference>
<protein>
    <submittedName>
        <fullName evidence="1">Uncharacterized protein</fullName>
    </submittedName>
</protein>
<organism evidence="1 2">
    <name type="scientific">Catharanthus roseus</name>
    <name type="common">Madagascar periwinkle</name>
    <name type="synonym">Vinca rosea</name>
    <dbReference type="NCBI Taxonomy" id="4058"/>
    <lineage>
        <taxon>Eukaryota</taxon>
        <taxon>Viridiplantae</taxon>
        <taxon>Streptophyta</taxon>
        <taxon>Embryophyta</taxon>
        <taxon>Tracheophyta</taxon>
        <taxon>Spermatophyta</taxon>
        <taxon>Magnoliopsida</taxon>
        <taxon>eudicotyledons</taxon>
        <taxon>Gunneridae</taxon>
        <taxon>Pentapetalae</taxon>
        <taxon>asterids</taxon>
        <taxon>lamiids</taxon>
        <taxon>Gentianales</taxon>
        <taxon>Apocynaceae</taxon>
        <taxon>Rauvolfioideae</taxon>
        <taxon>Vinceae</taxon>
        <taxon>Catharanthinae</taxon>
        <taxon>Catharanthus</taxon>
    </lineage>
</organism>
<dbReference type="Proteomes" id="UP001060085">
    <property type="component" value="Linkage Group LG03"/>
</dbReference>